<keyword evidence="8" id="KW-1185">Reference proteome</keyword>
<evidence type="ECO:0000256" key="5">
    <source>
        <dbReference type="SAM" id="MobiDB-lite"/>
    </source>
</evidence>
<dbReference type="SUPFAM" id="SSF48498">
    <property type="entry name" value="Tetracyclin repressor-like, C-terminal domain"/>
    <property type="match status" value="1"/>
</dbReference>
<keyword evidence="2 4" id="KW-0238">DNA-binding</keyword>
<evidence type="ECO:0000256" key="1">
    <source>
        <dbReference type="ARBA" id="ARBA00023015"/>
    </source>
</evidence>
<dbReference type="PRINTS" id="PR00455">
    <property type="entry name" value="HTHTETR"/>
</dbReference>
<dbReference type="PANTHER" id="PTHR30055:SF234">
    <property type="entry name" value="HTH-TYPE TRANSCRIPTIONAL REGULATOR BETI"/>
    <property type="match status" value="1"/>
</dbReference>
<feature type="region of interest" description="Disordered" evidence="5">
    <location>
        <begin position="212"/>
        <end position="232"/>
    </location>
</feature>
<evidence type="ECO:0000313" key="7">
    <source>
        <dbReference type="EMBL" id="GAA4405135.1"/>
    </source>
</evidence>
<dbReference type="PANTHER" id="PTHR30055">
    <property type="entry name" value="HTH-TYPE TRANSCRIPTIONAL REGULATOR RUTR"/>
    <property type="match status" value="1"/>
</dbReference>
<feature type="region of interest" description="Disordered" evidence="5">
    <location>
        <begin position="1"/>
        <end position="23"/>
    </location>
</feature>
<feature type="compositionally biased region" description="Basic and acidic residues" evidence="5">
    <location>
        <begin position="218"/>
        <end position="232"/>
    </location>
</feature>
<evidence type="ECO:0000256" key="3">
    <source>
        <dbReference type="ARBA" id="ARBA00023163"/>
    </source>
</evidence>
<evidence type="ECO:0000256" key="4">
    <source>
        <dbReference type="PROSITE-ProRule" id="PRU00335"/>
    </source>
</evidence>
<dbReference type="PROSITE" id="PS50977">
    <property type="entry name" value="HTH_TETR_2"/>
    <property type="match status" value="1"/>
</dbReference>
<organism evidence="7 8">
    <name type="scientific">Tsukamurella soli</name>
    <dbReference type="NCBI Taxonomy" id="644556"/>
    <lineage>
        <taxon>Bacteria</taxon>
        <taxon>Bacillati</taxon>
        <taxon>Actinomycetota</taxon>
        <taxon>Actinomycetes</taxon>
        <taxon>Mycobacteriales</taxon>
        <taxon>Tsukamurellaceae</taxon>
        <taxon>Tsukamurella</taxon>
    </lineage>
</organism>
<comment type="caution">
    <text evidence="7">The sequence shown here is derived from an EMBL/GenBank/DDBJ whole genome shotgun (WGS) entry which is preliminary data.</text>
</comment>
<dbReference type="InterPro" id="IPR050109">
    <property type="entry name" value="HTH-type_TetR-like_transc_reg"/>
</dbReference>
<evidence type="ECO:0000313" key="8">
    <source>
        <dbReference type="Proteomes" id="UP001500635"/>
    </source>
</evidence>
<reference evidence="8" key="1">
    <citation type="journal article" date="2019" name="Int. J. Syst. Evol. Microbiol.">
        <title>The Global Catalogue of Microorganisms (GCM) 10K type strain sequencing project: providing services to taxonomists for standard genome sequencing and annotation.</title>
        <authorList>
            <consortium name="The Broad Institute Genomics Platform"/>
            <consortium name="The Broad Institute Genome Sequencing Center for Infectious Disease"/>
            <person name="Wu L."/>
            <person name="Ma J."/>
        </authorList>
    </citation>
    <scope>NUCLEOTIDE SEQUENCE [LARGE SCALE GENOMIC DNA]</scope>
    <source>
        <strain evidence="8">JCM 17688</strain>
    </source>
</reference>
<dbReference type="Gene3D" id="1.10.357.10">
    <property type="entry name" value="Tetracycline Repressor, domain 2"/>
    <property type="match status" value="1"/>
</dbReference>
<sequence length="232" mass="25188">MHSVMVDTSHAAEQARSARREGGGPRLDELLAAAARCFVEDGYERTTAATITARAQTSRPTFYAYFASKDEVFQTLTARVCGALSDAQMVVDVDAVSPRDVLAATTRAFARAVYANAPLLALIEHRAGVDPVVAREWEAVRTRTRRRFARFLERLDAAGAIDPCVPAARIVDTLSDALTIGAARLARASAAERERFIDDHIVITERLVGVSTGPAPAGEHDRAPRGPEERYK</sequence>
<dbReference type="Gene3D" id="1.10.10.60">
    <property type="entry name" value="Homeodomain-like"/>
    <property type="match status" value="1"/>
</dbReference>
<dbReference type="Proteomes" id="UP001500635">
    <property type="component" value="Unassembled WGS sequence"/>
</dbReference>
<keyword evidence="3" id="KW-0804">Transcription</keyword>
<protein>
    <submittedName>
        <fullName evidence="7">TetR/AcrR family transcriptional regulator</fullName>
    </submittedName>
</protein>
<feature type="domain" description="HTH tetR-type" evidence="6">
    <location>
        <begin position="24"/>
        <end position="84"/>
    </location>
</feature>
<evidence type="ECO:0000259" key="6">
    <source>
        <dbReference type="PROSITE" id="PS50977"/>
    </source>
</evidence>
<dbReference type="Pfam" id="PF00440">
    <property type="entry name" value="TetR_N"/>
    <property type="match status" value="1"/>
</dbReference>
<evidence type="ECO:0000256" key="2">
    <source>
        <dbReference type="ARBA" id="ARBA00023125"/>
    </source>
</evidence>
<gene>
    <name evidence="7" type="ORF">GCM10023147_48100</name>
</gene>
<accession>A0ABP8KE78</accession>
<name>A0ABP8KE78_9ACTN</name>
<dbReference type="SUPFAM" id="SSF46689">
    <property type="entry name" value="Homeodomain-like"/>
    <property type="match status" value="1"/>
</dbReference>
<keyword evidence="1" id="KW-0805">Transcription regulation</keyword>
<dbReference type="InterPro" id="IPR009057">
    <property type="entry name" value="Homeodomain-like_sf"/>
</dbReference>
<feature type="DNA-binding region" description="H-T-H motif" evidence="4">
    <location>
        <begin position="47"/>
        <end position="66"/>
    </location>
</feature>
<proteinExistence type="predicted"/>
<dbReference type="InterPro" id="IPR036271">
    <property type="entry name" value="Tet_transcr_reg_TetR-rel_C_sf"/>
</dbReference>
<dbReference type="InterPro" id="IPR001647">
    <property type="entry name" value="HTH_TetR"/>
</dbReference>
<dbReference type="EMBL" id="BAABFR010000133">
    <property type="protein sequence ID" value="GAA4405135.1"/>
    <property type="molecule type" value="Genomic_DNA"/>
</dbReference>